<reference evidence="2 3" key="1">
    <citation type="submission" date="2024-06" db="EMBL/GenBank/DDBJ databases">
        <title>Genomic Encyclopedia of Type Strains, Phase IV (KMG-IV): sequencing the most valuable type-strain genomes for metagenomic binning, comparative biology and taxonomic classification.</title>
        <authorList>
            <person name="Goeker M."/>
        </authorList>
    </citation>
    <scope>NUCLEOTIDE SEQUENCE [LARGE SCALE GENOMIC DNA]</scope>
    <source>
        <strain evidence="2 3">DSM 29780</strain>
    </source>
</reference>
<dbReference type="EMBL" id="JBEPMB010000001">
    <property type="protein sequence ID" value="MET3612807.1"/>
    <property type="molecule type" value="Genomic_DNA"/>
</dbReference>
<keyword evidence="1" id="KW-0812">Transmembrane</keyword>
<proteinExistence type="predicted"/>
<comment type="caution">
    <text evidence="2">The sequence shown here is derived from an EMBL/GenBank/DDBJ whole genome shotgun (WGS) entry which is preliminary data.</text>
</comment>
<name>A0ABV2IWE5_9HYPH</name>
<keyword evidence="3" id="KW-1185">Reference proteome</keyword>
<protein>
    <recommendedName>
        <fullName evidence="4">Phage abortive infection protein</fullName>
    </recommendedName>
</protein>
<accession>A0ABV2IWE5</accession>
<keyword evidence="1" id="KW-1133">Transmembrane helix</keyword>
<evidence type="ECO:0000313" key="2">
    <source>
        <dbReference type="EMBL" id="MET3612807.1"/>
    </source>
</evidence>
<gene>
    <name evidence="2" type="ORF">ABID16_001112</name>
</gene>
<sequence length="208" mass="24129">MRWRAAAAAPASPYNSMQWDPNIKLGDLVGAFSATLALVGLFLTVKKYFQEQAWNRRIKIIERIDDFYTDNEIRNALYMLDWDDKFIVTSAYQKVATGIERMSFNNDKIRAALVVEFEGHDPELIYIRDCFDSFFSELVLLQHWTDTGIIRIDDLVPYLGYYAAAIRGKSERKSSEVQSALQIFIEEFYGRYKLGSFLEKIAVRYVSK</sequence>
<dbReference type="RefSeq" id="WP_354555342.1">
    <property type="nucleotide sequence ID" value="NZ_JBEPMB010000001.1"/>
</dbReference>
<organism evidence="2 3">
    <name type="scientific">Rhizobium aquaticum</name>
    <dbReference type="NCBI Taxonomy" id="1549636"/>
    <lineage>
        <taxon>Bacteria</taxon>
        <taxon>Pseudomonadati</taxon>
        <taxon>Pseudomonadota</taxon>
        <taxon>Alphaproteobacteria</taxon>
        <taxon>Hyphomicrobiales</taxon>
        <taxon>Rhizobiaceae</taxon>
        <taxon>Rhizobium/Agrobacterium group</taxon>
        <taxon>Rhizobium</taxon>
    </lineage>
</organism>
<keyword evidence="1" id="KW-0472">Membrane</keyword>
<evidence type="ECO:0000256" key="1">
    <source>
        <dbReference type="SAM" id="Phobius"/>
    </source>
</evidence>
<dbReference type="Proteomes" id="UP001549047">
    <property type="component" value="Unassembled WGS sequence"/>
</dbReference>
<evidence type="ECO:0000313" key="3">
    <source>
        <dbReference type="Proteomes" id="UP001549047"/>
    </source>
</evidence>
<feature type="transmembrane region" description="Helical" evidence="1">
    <location>
        <begin position="28"/>
        <end position="49"/>
    </location>
</feature>
<evidence type="ECO:0008006" key="4">
    <source>
        <dbReference type="Google" id="ProtNLM"/>
    </source>
</evidence>